<dbReference type="AlphaFoldDB" id="A0A1G7R6R5"/>
<keyword evidence="2" id="KW-1185">Reference proteome</keyword>
<evidence type="ECO:0000313" key="1">
    <source>
        <dbReference type="EMBL" id="SDG05839.1"/>
    </source>
</evidence>
<protein>
    <submittedName>
        <fullName evidence="1">Uncharacterized protein</fullName>
    </submittedName>
</protein>
<proteinExistence type="predicted"/>
<sequence length="87" mass="9960">MSLQDMPVVETDRVDMDSKWFELYQKGIELGTWDVSKLVDAIGVEEDMAVWGSLEPEEKEQWARLIAAFVDLEHAAAEAVHKLNERL</sequence>
<dbReference type="STRING" id="660518.SAMN05216218_11451"/>
<reference evidence="2" key="1">
    <citation type="submission" date="2016-10" db="EMBL/GenBank/DDBJ databases">
        <authorList>
            <person name="Varghese N."/>
            <person name="Submissions S."/>
        </authorList>
    </citation>
    <scope>NUCLEOTIDE SEQUENCE [LARGE SCALE GENOMIC DNA]</scope>
    <source>
        <strain evidence="2">IBRC-M 10760</strain>
    </source>
</reference>
<dbReference type="EMBL" id="FNBK01000014">
    <property type="protein sequence ID" value="SDG05839.1"/>
    <property type="molecule type" value="Genomic_DNA"/>
</dbReference>
<dbReference type="Gene3D" id="1.10.620.20">
    <property type="entry name" value="Ribonucleotide Reductase, subunit A"/>
    <property type="match status" value="1"/>
</dbReference>
<organism evidence="1 2">
    <name type="scientific">Halorientalis regularis</name>
    <dbReference type="NCBI Taxonomy" id="660518"/>
    <lineage>
        <taxon>Archaea</taxon>
        <taxon>Methanobacteriati</taxon>
        <taxon>Methanobacteriota</taxon>
        <taxon>Stenosarchaea group</taxon>
        <taxon>Halobacteria</taxon>
        <taxon>Halobacteriales</taxon>
        <taxon>Haloarculaceae</taxon>
        <taxon>Halorientalis</taxon>
    </lineage>
</organism>
<accession>A0A1G7R6R5</accession>
<name>A0A1G7R6R5_9EURY</name>
<dbReference type="Proteomes" id="UP000199076">
    <property type="component" value="Unassembled WGS sequence"/>
</dbReference>
<evidence type="ECO:0000313" key="2">
    <source>
        <dbReference type="Proteomes" id="UP000199076"/>
    </source>
</evidence>
<gene>
    <name evidence="1" type="ORF">SAMN05216218_11451</name>
</gene>
<dbReference type="InterPro" id="IPR012348">
    <property type="entry name" value="RNR-like"/>
</dbReference>
<dbReference type="GO" id="GO:0016491">
    <property type="term" value="F:oxidoreductase activity"/>
    <property type="evidence" value="ECO:0007669"/>
    <property type="project" value="InterPro"/>
</dbReference>